<gene>
    <name evidence="10" type="ORF">BCR33DRAFT_767899</name>
</gene>
<feature type="compositionally biased region" description="Low complexity" evidence="7">
    <location>
        <begin position="474"/>
        <end position="484"/>
    </location>
</feature>
<dbReference type="FunFam" id="1.10.10.790:FF:000002">
    <property type="entry name" value="Splicing factor 3A subunit 1"/>
    <property type="match status" value="1"/>
</dbReference>
<dbReference type="InterPro" id="IPR000626">
    <property type="entry name" value="Ubiquitin-like_dom"/>
</dbReference>
<feature type="compositionally biased region" description="Low complexity" evidence="7">
    <location>
        <begin position="418"/>
        <end position="429"/>
    </location>
</feature>
<evidence type="ECO:0000313" key="11">
    <source>
        <dbReference type="Proteomes" id="UP000193642"/>
    </source>
</evidence>
<dbReference type="EMBL" id="MCGO01000034">
    <property type="protein sequence ID" value="ORY40739.1"/>
    <property type="molecule type" value="Genomic_DNA"/>
</dbReference>
<dbReference type="Gene3D" id="1.10.10.790">
    <property type="entry name" value="Surp module"/>
    <property type="match status" value="2"/>
</dbReference>
<protein>
    <recommendedName>
        <fullName evidence="12">Surp module</fullName>
    </recommendedName>
</protein>
<name>A0A1Y2C138_9FUNG</name>
<dbReference type="SMART" id="SM00648">
    <property type="entry name" value="SWAP"/>
    <property type="match status" value="2"/>
</dbReference>
<feature type="domain" description="Ubiquitin-like" evidence="8">
    <location>
        <begin position="776"/>
        <end position="857"/>
    </location>
</feature>
<dbReference type="PANTHER" id="PTHR15316">
    <property type="entry name" value="SPLICEOSOME ASSOCIATED PROTEIN 114/SWAP SPLICING FACTOR-RELATED"/>
    <property type="match status" value="1"/>
</dbReference>
<evidence type="ECO:0000256" key="4">
    <source>
        <dbReference type="ARBA" id="ARBA00022737"/>
    </source>
</evidence>
<dbReference type="GO" id="GO:0005686">
    <property type="term" value="C:U2 snRNP"/>
    <property type="evidence" value="ECO:0007669"/>
    <property type="project" value="TreeGrafter"/>
</dbReference>
<dbReference type="AlphaFoldDB" id="A0A1Y2C138"/>
<keyword evidence="4" id="KW-0677">Repeat</keyword>
<evidence type="ECO:0000259" key="8">
    <source>
        <dbReference type="PROSITE" id="PS50053"/>
    </source>
</evidence>
<feature type="domain" description="SURP motif" evidence="9">
    <location>
        <begin position="20"/>
        <end position="64"/>
    </location>
</feature>
<comment type="subcellular location">
    <subcellularLocation>
        <location evidence="1">Nucleus</location>
    </subcellularLocation>
</comment>
<evidence type="ECO:0000259" key="9">
    <source>
        <dbReference type="PROSITE" id="PS50128"/>
    </source>
</evidence>
<reference evidence="10 11" key="1">
    <citation type="submission" date="2016-07" db="EMBL/GenBank/DDBJ databases">
        <title>Pervasive Adenine N6-methylation of Active Genes in Fungi.</title>
        <authorList>
            <consortium name="DOE Joint Genome Institute"/>
            <person name="Mondo S.J."/>
            <person name="Dannebaum R.O."/>
            <person name="Kuo R.C."/>
            <person name="Labutti K."/>
            <person name="Haridas S."/>
            <person name="Kuo A."/>
            <person name="Salamov A."/>
            <person name="Ahrendt S.R."/>
            <person name="Lipzen A."/>
            <person name="Sullivan W."/>
            <person name="Andreopoulos W.B."/>
            <person name="Clum A."/>
            <person name="Lindquist E."/>
            <person name="Daum C."/>
            <person name="Ramamoorthy G.K."/>
            <person name="Gryganskyi A."/>
            <person name="Culley D."/>
            <person name="Magnuson J.K."/>
            <person name="James T.Y."/>
            <person name="O'Malley M.A."/>
            <person name="Stajich J.E."/>
            <person name="Spatafora J.W."/>
            <person name="Visel A."/>
            <person name="Grigoriev I.V."/>
        </authorList>
    </citation>
    <scope>NUCLEOTIDE SEQUENCE [LARGE SCALE GENOMIC DNA]</scope>
    <source>
        <strain evidence="10 11">JEL800</strain>
    </source>
</reference>
<organism evidence="10 11">
    <name type="scientific">Rhizoclosmatium globosum</name>
    <dbReference type="NCBI Taxonomy" id="329046"/>
    <lineage>
        <taxon>Eukaryota</taxon>
        <taxon>Fungi</taxon>
        <taxon>Fungi incertae sedis</taxon>
        <taxon>Chytridiomycota</taxon>
        <taxon>Chytridiomycota incertae sedis</taxon>
        <taxon>Chytridiomycetes</taxon>
        <taxon>Chytridiales</taxon>
        <taxon>Chytriomycetaceae</taxon>
        <taxon>Rhizoclosmatium</taxon>
    </lineage>
</organism>
<evidence type="ECO:0008006" key="12">
    <source>
        <dbReference type="Google" id="ProtNLM"/>
    </source>
</evidence>
<dbReference type="Pfam" id="PF12230">
    <property type="entry name" value="PRP21_like_P"/>
    <property type="match status" value="2"/>
</dbReference>
<dbReference type="GO" id="GO:0071004">
    <property type="term" value="C:U2-type prespliceosome"/>
    <property type="evidence" value="ECO:0007669"/>
    <property type="project" value="TreeGrafter"/>
</dbReference>
<dbReference type="InterPro" id="IPR022030">
    <property type="entry name" value="SF3A1_dom"/>
</dbReference>
<comment type="caution">
    <text evidence="10">The sequence shown here is derived from an EMBL/GenBank/DDBJ whole genome shotgun (WGS) entry which is preliminary data.</text>
</comment>
<dbReference type="Proteomes" id="UP000193642">
    <property type="component" value="Unassembled WGS sequence"/>
</dbReference>
<dbReference type="SUPFAM" id="SSF109905">
    <property type="entry name" value="Surp module (SWAP domain)"/>
    <property type="match status" value="2"/>
</dbReference>
<dbReference type="InterPro" id="IPR000061">
    <property type="entry name" value="Surp"/>
</dbReference>
<dbReference type="Pfam" id="PF01805">
    <property type="entry name" value="Surp"/>
    <property type="match status" value="2"/>
</dbReference>
<dbReference type="STRING" id="329046.A0A1Y2C138"/>
<evidence type="ECO:0000256" key="1">
    <source>
        <dbReference type="ARBA" id="ARBA00004123"/>
    </source>
</evidence>
<accession>A0A1Y2C138</accession>
<evidence type="ECO:0000256" key="5">
    <source>
        <dbReference type="ARBA" id="ARBA00023187"/>
    </source>
</evidence>
<keyword evidence="6" id="KW-0539">Nucleus</keyword>
<dbReference type="PROSITE" id="PS50053">
    <property type="entry name" value="UBIQUITIN_2"/>
    <property type="match status" value="1"/>
</dbReference>
<feature type="region of interest" description="Disordered" evidence="7">
    <location>
        <begin position="635"/>
        <end position="667"/>
    </location>
</feature>
<keyword evidence="11" id="KW-1185">Reference proteome</keyword>
<evidence type="ECO:0000256" key="2">
    <source>
        <dbReference type="ARBA" id="ARBA00022664"/>
    </source>
</evidence>
<dbReference type="InterPro" id="IPR035967">
    <property type="entry name" value="SWAP/Surp_sf"/>
</dbReference>
<dbReference type="GO" id="GO:0000381">
    <property type="term" value="P:regulation of alternative mRNA splicing, via spliceosome"/>
    <property type="evidence" value="ECO:0007669"/>
    <property type="project" value="TreeGrafter"/>
</dbReference>
<evidence type="ECO:0000313" key="10">
    <source>
        <dbReference type="EMBL" id="ORY40739.1"/>
    </source>
</evidence>
<keyword evidence="5" id="KW-0508">mRNA splicing</keyword>
<dbReference type="GO" id="GO:0003723">
    <property type="term" value="F:RNA binding"/>
    <property type="evidence" value="ECO:0007669"/>
    <property type="project" value="InterPro"/>
</dbReference>
<keyword evidence="2" id="KW-0507">mRNA processing</keyword>
<dbReference type="GO" id="GO:0045292">
    <property type="term" value="P:mRNA cis splicing, via spliceosome"/>
    <property type="evidence" value="ECO:0007669"/>
    <property type="project" value="InterPro"/>
</dbReference>
<keyword evidence="3" id="KW-0747">Spliceosome</keyword>
<dbReference type="OrthoDB" id="447637at2759"/>
<feature type="region of interest" description="Disordered" evidence="7">
    <location>
        <begin position="416"/>
        <end position="488"/>
    </location>
</feature>
<feature type="compositionally biased region" description="Low complexity" evidence="7">
    <location>
        <begin position="647"/>
        <end position="667"/>
    </location>
</feature>
<feature type="compositionally biased region" description="Acidic residues" evidence="7">
    <location>
        <begin position="456"/>
        <end position="473"/>
    </location>
</feature>
<evidence type="ECO:0000256" key="6">
    <source>
        <dbReference type="ARBA" id="ARBA00023242"/>
    </source>
</evidence>
<feature type="domain" description="SURP motif" evidence="9">
    <location>
        <begin position="132"/>
        <end position="174"/>
    </location>
</feature>
<sequence>MVEPQQQPPEIIPPPGIKEIADKTARFIAKSANGLQFEERLRDQNKNDPKFCFLNQLDPYHRYYKNRVAEFAANPAAPASTTTNQQQQQTAQQQQQQQQTAPQVEQELQKVSVKEYEFSVEMPSVSASDLDVVKLTAQFVARNGRAFLTQLASRESRNPQFDFLRQNHSLHSLFNAYVSQYTKILMPIKSQSQLLQDFVASKQPLLDVAHVRAELRAKAQREKKERDLEAELEKRAFQEVDWHDFVVVDSVEFLEGDEWGTEFALPISVADLKGEWSGSEDWRGVERGTSVWSTKSGRKIDEVEKKSKSVAFWNAGIKLEAKTDEVERKSKSAAFWNAGKYKSVPTKSERKIDEIKKRSFLERRQYPMELRIMYYCAPVQRIRIRGAYSKIFLHQLTNMTDRLTLVEKSALAKDSLTAPAPAKVPPSAAGLPPKPTTSGPAPPAPSSSFAQPPPPADEDDDDQEMEMEDDDDAPGAPSSAPASSFIPRMIATSSSKNIKIRTDYAPKIGGSKSSHNEPTQLCPRCNQPVKVSEMAEHMRIELLDPKWAQQKSAADSKNRTTNLAAVDVAKNLSRLSGYRTDIFGGEEEEKKRRLEEEKERAKEKVVWDGHSTSIGATTQKVQLAALENFMQTGFVQPPEEDSAGKVGPQLPGQQQQQRLPPRPVSMMMPPVPVAMPLPPGMGPPGMPPVAYPMAAPPVPYPMAGAPPPPPPSFAAGAPPGAGYGAPPPPPPAFGAAPPPPPSTAPPPPPPGRPRDDVDSLDTNKRQKLDATPIPHLTILDTVTNQTHTLSGGLDSNMTVAQLKERIAALVDGWSIGKQKLSVEGREGFMKNTDVLGAGGWGLVGGETVALRVQTRGGKK</sequence>
<feature type="compositionally biased region" description="Pro residues" evidence="7">
    <location>
        <begin position="725"/>
        <end position="751"/>
    </location>
</feature>
<dbReference type="FunFam" id="1.10.10.790:FF:000001">
    <property type="entry name" value="Splicing factor 3a, subunit 1"/>
    <property type="match status" value="1"/>
</dbReference>
<evidence type="ECO:0000256" key="3">
    <source>
        <dbReference type="ARBA" id="ARBA00022728"/>
    </source>
</evidence>
<feature type="compositionally biased region" description="Pro residues" evidence="7">
    <location>
        <begin position="432"/>
        <end position="455"/>
    </location>
</feature>
<evidence type="ECO:0000256" key="7">
    <source>
        <dbReference type="SAM" id="MobiDB-lite"/>
    </source>
</evidence>
<feature type="region of interest" description="Disordered" evidence="7">
    <location>
        <begin position="76"/>
        <end position="103"/>
    </location>
</feature>
<dbReference type="PROSITE" id="PS50128">
    <property type="entry name" value="SURP"/>
    <property type="match status" value="2"/>
</dbReference>
<proteinExistence type="predicted"/>
<dbReference type="CDD" id="cd17039">
    <property type="entry name" value="Ubl_ubiquitin_like"/>
    <property type="match status" value="1"/>
</dbReference>
<feature type="region of interest" description="Disordered" evidence="7">
    <location>
        <begin position="711"/>
        <end position="760"/>
    </location>
</feature>
<dbReference type="GO" id="GO:0071013">
    <property type="term" value="C:catalytic step 2 spliceosome"/>
    <property type="evidence" value="ECO:0007669"/>
    <property type="project" value="TreeGrafter"/>
</dbReference>
<dbReference type="PANTHER" id="PTHR15316:SF1">
    <property type="entry name" value="SPLICING FACTOR 3A SUBUNIT 1"/>
    <property type="match status" value="1"/>
</dbReference>
<dbReference type="InterPro" id="IPR045146">
    <property type="entry name" value="SF3A1"/>
</dbReference>